<evidence type="ECO:0000256" key="10">
    <source>
        <dbReference type="ARBA" id="ARBA00048540"/>
    </source>
</evidence>
<dbReference type="STRING" id="36805.BOH66_04480"/>
<dbReference type="GO" id="GO:0046872">
    <property type="term" value="F:metal ion binding"/>
    <property type="evidence" value="ECO:0007669"/>
    <property type="project" value="UniProtKB-KW"/>
</dbReference>
<reference evidence="11 12" key="1">
    <citation type="submission" date="2016-12" db="EMBL/GenBank/DDBJ databases">
        <title>Complete genome sequence of Microbacterium aurum KACC 15219.</title>
        <authorList>
            <person name="Jung Y."/>
            <person name="Shin J.-H."/>
            <person name="Lee Y.-J."/>
            <person name="Yi H."/>
            <person name="Bahn Y.-S."/>
            <person name="Kim J.F."/>
            <person name="Lee D.-W."/>
        </authorList>
    </citation>
    <scope>NUCLEOTIDE SEQUENCE [LARGE SCALE GENOMIC DNA]</scope>
    <source>
        <strain evidence="11 12">KACC 15219</strain>
    </source>
</reference>
<protein>
    <recommendedName>
        <fullName evidence="3">FAD:protein FMN transferase</fullName>
        <ecNumber evidence="2">2.7.1.180</ecNumber>
    </recommendedName>
    <alternativeName>
        <fullName evidence="9">Flavin transferase</fullName>
    </alternativeName>
</protein>
<evidence type="ECO:0000256" key="7">
    <source>
        <dbReference type="ARBA" id="ARBA00022827"/>
    </source>
</evidence>
<dbReference type="InterPro" id="IPR024932">
    <property type="entry name" value="ApbE"/>
</dbReference>
<keyword evidence="8" id="KW-0460">Magnesium</keyword>
<dbReference type="Gene3D" id="3.10.520.10">
    <property type="entry name" value="ApbE-like domains"/>
    <property type="match status" value="2"/>
</dbReference>
<sequence>MTGRRVWTVPCMGTVFSVHLTGRVDAVTADAAVAGFAAEIADIERVFSPFQDDSDVSRIRRGALSLERADPRVREVAAACEVAREVTEGRFSGAWRGGFDPTGYVKGWAVDRAGARHLEPLLQDAGAAAVGVGAGGDVRVWTAPESTWSWRIGIADPHHPGAVLATMEVRDGAVATSGSAERGAHIVDARTGLPAVGVRSATVVAADLATADVWATAGVVAGMADVSWIGAPGITAGMLVAEDATVRRWTHGVEVSMIAA</sequence>
<dbReference type="KEGG" id="maur:BOH66_04480"/>
<gene>
    <name evidence="11" type="ORF">BOH66_04480</name>
</gene>
<evidence type="ECO:0000256" key="4">
    <source>
        <dbReference type="ARBA" id="ARBA00022630"/>
    </source>
</evidence>
<keyword evidence="7" id="KW-0274">FAD</keyword>
<dbReference type="PANTHER" id="PTHR30040">
    <property type="entry name" value="THIAMINE BIOSYNTHESIS LIPOPROTEIN APBE"/>
    <property type="match status" value="1"/>
</dbReference>
<dbReference type="RefSeq" id="WP_076689673.1">
    <property type="nucleotide sequence ID" value="NZ_CP018762.1"/>
</dbReference>
<dbReference type="Proteomes" id="UP000187185">
    <property type="component" value="Chromosome"/>
</dbReference>
<evidence type="ECO:0000256" key="9">
    <source>
        <dbReference type="ARBA" id="ARBA00031306"/>
    </source>
</evidence>
<evidence type="ECO:0000256" key="2">
    <source>
        <dbReference type="ARBA" id="ARBA00011955"/>
    </source>
</evidence>
<comment type="catalytic activity">
    <reaction evidence="10">
        <text>L-threonyl-[protein] + FAD = FMN-L-threonyl-[protein] + AMP + H(+)</text>
        <dbReference type="Rhea" id="RHEA:36847"/>
        <dbReference type="Rhea" id="RHEA-COMP:11060"/>
        <dbReference type="Rhea" id="RHEA-COMP:11061"/>
        <dbReference type="ChEBI" id="CHEBI:15378"/>
        <dbReference type="ChEBI" id="CHEBI:30013"/>
        <dbReference type="ChEBI" id="CHEBI:57692"/>
        <dbReference type="ChEBI" id="CHEBI:74257"/>
        <dbReference type="ChEBI" id="CHEBI:456215"/>
        <dbReference type="EC" id="2.7.1.180"/>
    </reaction>
</comment>
<evidence type="ECO:0000256" key="1">
    <source>
        <dbReference type="ARBA" id="ARBA00001946"/>
    </source>
</evidence>
<evidence type="ECO:0000256" key="8">
    <source>
        <dbReference type="ARBA" id="ARBA00022842"/>
    </source>
</evidence>
<dbReference type="OrthoDB" id="9778595at2"/>
<organism evidence="11 12">
    <name type="scientific">Microbacterium aurum</name>
    <dbReference type="NCBI Taxonomy" id="36805"/>
    <lineage>
        <taxon>Bacteria</taxon>
        <taxon>Bacillati</taxon>
        <taxon>Actinomycetota</taxon>
        <taxon>Actinomycetes</taxon>
        <taxon>Micrococcales</taxon>
        <taxon>Microbacteriaceae</taxon>
        <taxon>Microbacterium</taxon>
    </lineage>
</organism>
<dbReference type="GO" id="GO:0016740">
    <property type="term" value="F:transferase activity"/>
    <property type="evidence" value="ECO:0007669"/>
    <property type="project" value="UniProtKB-KW"/>
</dbReference>
<evidence type="ECO:0000313" key="12">
    <source>
        <dbReference type="Proteomes" id="UP000187185"/>
    </source>
</evidence>
<dbReference type="AlphaFoldDB" id="A0A1P8U674"/>
<evidence type="ECO:0000256" key="6">
    <source>
        <dbReference type="ARBA" id="ARBA00022723"/>
    </source>
</evidence>
<evidence type="ECO:0000256" key="3">
    <source>
        <dbReference type="ARBA" id="ARBA00016337"/>
    </source>
</evidence>
<dbReference type="EC" id="2.7.1.180" evidence="2"/>
<keyword evidence="5" id="KW-0808">Transferase</keyword>
<keyword evidence="6" id="KW-0479">Metal-binding</keyword>
<dbReference type="PANTHER" id="PTHR30040:SF2">
    <property type="entry name" value="FAD:PROTEIN FMN TRANSFERASE"/>
    <property type="match status" value="1"/>
</dbReference>
<evidence type="ECO:0000256" key="5">
    <source>
        <dbReference type="ARBA" id="ARBA00022679"/>
    </source>
</evidence>
<dbReference type="Pfam" id="PF02424">
    <property type="entry name" value="ApbE"/>
    <property type="match status" value="2"/>
</dbReference>
<dbReference type="SUPFAM" id="SSF143631">
    <property type="entry name" value="ApbE-like"/>
    <property type="match status" value="1"/>
</dbReference>
<dbReference type="EMBL" id="CP018762">
    <property type="protein sequence ID" value="APZ33606.1"/>
    <property type="molecule type" value="Genomic_DNA"/>
</dbReference>
<keyword evidence="12" id="KW-1185">Reference proteome</keyword>
<comment type="cofactor">
    <cofactor evidence="1">
        <name>Mg(2+)</name>
        <dbReference type="ChEBI" id="CHEBI:18420"/>
    </cofactor>
</comment>
<proteinExistence type="predicted"/>
<name>A0A1P8U674_9MICO</name>
<accession>A0A1P8U674</accession>
<keyword evidence="4" id="KW-0285">Flavoprotein</keyword>
<dbReference type="InterPro" id="IPR003374">
    <property type="entry name" value="ApbE-like_sf"/>
</dbReference>
<evidence type="ECO:0000313" key="11">
    <source>
        <dbReference type="EMBL" id="APZ33606.1"/>
    </source>
</evidence>